<dbReference type="Gene3D" id="3.40.630.30">
    <property type="match status" value="1"/>
</dbReference>
<dbReference type="Proteomes" id="UP001651880">
    <property type="component" value="Unassembled WGS sequence"/>
</dbReference>
<dbReference type="SUPFAM" id="SSF55729">
    <property type="entry name" value="Acyl-CoA N-acyltransferases (Nat)"/>
    <property type="match status" value="1"/>
</dbReference>
<dbReference type="RefSeq" id="WP_255229193.1">
    <property type="nucleotide sequence ID" value="NZ_JAJEKE010000026.1"/>
</dbReference>
<reference evidence="2 3" key="1">
    <citation type="submission" date="2021-10" db="EMBL/GenBank/DDBJ databases">
        <title>Lutispora strain m25 sp. nov., a thermophilic, non-spore-forming bacterium isolated from a lab-scale methanogenic bioreactor digesting anaerobic sludge.</title>
        <authorList>
            <person name="El Houari A."/>
            <person name="Mcdonald J."/>
        </authorList>
    </citation>
    <scope>NUCLEOTIDE SEQUENCE [LARGE SCALE GENOMIC DNA]</scope>
    <source>
        <strain evidence="3">m25</strain>
    </source>
</reference>
<organism evidence="2 3">
    <name type="scientific">Lutispora saccharofermentans</name>
    <dbReference type="NCBI Taxonomy" id="3024236"/>
    <lineage>
        <taxon>Bacteria</taxon>
        <taxon>Bacillati</taxon>
        <taxon>Bacillota</taxon>
        <taxon>Clostridia</taxon>
        <taxon>Lutisporales</taxon>
        <taxon>Lutisporaceae</taxon>
        <taxon>Lutispora</taxon>
    </lineage>
</organism>
<gene>
    <name evidence="2" type="ORF">LJD61_19150</name>
</gene>
<feature type="domain" description="N-acetyltransferase" evidence="1">
    <location>
        <begin position="125"/>
        <end position="265"/>
    </location>
</feature>
<comment type="caution">
    <text evidence="2">The sequence shown here is derived from an EMBL/GenBank/DDBJ whole genome shotgun (WGS) entry which is preliminary data.</text>
</comment>
<evidence type="ECO:0000313" key="2">
    <source>
        <dbReference type="EMBL" id="MCQ1531637.1"/>
    </source>
</evidence>
<evidence type="ECO:0000259" key="1">
    <source>
        <dbReference type="PROSITE" id="PS51186"/>
    </source>
</evidence>
<keyword evidence="3" id="KW-1185">Reference proteome</keyword>
<dbReference type="EMBL" id="JAJEKE010000026">
    <property type="protein sequence ID" value="MCQ1531637.1"/>
    <property type="molecule type" value="Genomic_DNA"/>
</dbReference>
<name>A0ABT1NKD5_9FIRM</name>
<dbReference type="Pfam" id="PF00583">
    <property type="entry name" value="Acetyltransf_1"/>
    <property type="match status" value="1"/>
</dbReference>
<evidence type="ECO:0000313" key="3">
    <source>
        <dbReference type="Proteomes" id="UP001651880"/>
    </source>
</evidence>
<sequence length="394" mass="44748">MFSKYECDIIEKGIDISWTTWGKMRDSTLNLGEVCYVKSDNNEGPERIFKIRFCGEDIDEKIMKMISHIKAGIMPHSMLITPNTTPINLAEILAKKGFSIDDSDPCMMLELDDFNCQENLNEDIAVLKLEKDELLPEWVKIVNEGLFGCELITVDQFTDIFELGNVHFYIGLLNNIPASACMTIKDSDTSVLEMVATLEQYRHKGLATAVINKALDDLKKSGIKTISLRAEKDGVNLYKHLGFKDCFKRIVASCDWDKVYKDSCPCRIDDETIARAQDIFCNSRDVKSFINKMNEQHVIGKTIWYNERENAVYITKLYSCECGSDCSTNNCNIRQRCHCEYVNDLNCDLPISYCKCAATFFEPLFAPLFGKNISIEPVETVLSGSEQCTFKIAI</sequence>
<dbReference type="PROSITE" id="PS51186">
    <property type="entry name" value="GNAT"/>
    <property type="match status" value="1"/>
</dbReference>
<protein>
    <submittedName>
        <fullName evidence="2">GNAT family N-acetyltransferase</fullName>
    </submittedName>
</protein>
<dbReference type="CDD" id="cd04301">
    <property type="entry name" value="NAT_SF"/>
    <property type="match status" value="1"/>
</dbReference>
<dbReference type="InterPro" id="IPR000182">
    <property type="entry name" value="GNAT_dom"/>
</dbReference>
<dbReference type="InterPro" id="IPR016181">
    <property type="entry name" value="Acyl_CoA_acyltransferase"/>
</dbReference>
<accession>A0ABT1NKD5</accession>
<proteinExistence type="predicted"/>